<proteinExistence type="predicted"/>
<protein>
    <submittedName>
        <fullName evidence="1">Uncharacterized protein</fullName>
    </submittedName>
</protein>
<dbReference type="InterPro" id="IPR049254">
    <property type="entry name" value="Phage_tail_terminator"/>
</dbReference>
<dbReference type="Pfam" id="PF20765">
    <property type="entry name" value="Phage_tail_terminator_8"/>
    <property type="match status" value="1"/>
</dbReference>
<keyword evidence="2" id="KW-1185">Reference proteome</keyword>
<evidence type="ECO:0000313" key="1">
    <source>
        <dbReference type="EMBL" id="MBB6670277.1"/>
    </source>
</evidence>
<gene>
    <name evidence="1" type="ORF">H7C19_06205</name>
</gene>
<dbReference type="Proteomes" id="UP000547209">
    <property type="component" value="Unassembled WGS sequence"/>
</dbReference>
<reference evidence="1 2" key="1">
    <citation type="submission" date="2020-08" db="EMBL/GenBank/DDBJ databases">
        <title>Cohnella phylogeny.</title>
        <authorList>
            <person name="Dunlap C."/>
        </authorList>
    </citation>
    <scope>NUCLEOTIDE SEQUENCE [LARGE SCALE GENOMIC DNA]</scope>
    <source>
        <strain evidence="1 2">DSM 28246</strain>
    </source>
</reference>
<organism evidence="1 2">
    <name type="scientific">Cohnella nanjingensis</name>
    <dbReference type="NCBI Taxonomy" id="1387779"/>
    <lineage>
        <taxon>Bacteria</taxon>
        <taxon>Bacillati</taxon>
        <taxon>Bacillota</taxon>
        <taxon>Bacilli</taxon>
        <taxon>Bacillales</taxon>
        <taxon>Paenibacillaceae</taxon>
        <taxon>Cohnella</taxon>
    </lineage>
</organism>
<dbReference type="EMBL" id="JACJVP010000007">
    <property type="protein sequence ID" value="MBB6670277.1"/>
    <property type="molecule type" value="Genomic_DNA"/>
</dbReference>
<name>A0A7X0RMM9_9BACL</name>
<evidence type="ECO:0000313" key="2">
    <source>
        <dbReference type="Proteomes" id="UP000547209"/>
    </source>
</evidence>
<comment type="caution">
    <text evidence="1">The sequence shown here is derived from an EMBL/GenBank/DDBJ whole genome shotgun (WGS) entry which is preliminary data.</text>
</comment>
<dbReference type="AlphaFoldDB" id="A0A7X0RMM9"/>
<accession>A0A7X0RMM9</accession>
<sequence>MGDRRKREAEAVNTVTTNMVRDGVNAVLDAAFPGVEIHGEEIKQGLKEPCFFVKLLDAAADRELGRRYRRILSFDIHYFGRDNREMHDVAEKLYDILDVLNVGVGAFPGMAMKHEIVGRVLHFFVDYTFLVWRQRPDDPVMGTMEQSGGLKP</sequence>